<organism evidence="1 2">
    <name type="scientific">Polyangium spumosum</name>
    <dbReference type="NCBI Taxonomy" id="889282"/>
    <lineage>
        <taxon>Bacteria</taxon>
        <taxon>Pseudomonadati</taxon>
        <taxon>Myxococcota</taxon>
        <taxon>Polyangia</taxon>
        <taxon>Polyangiales</taxon>
        <taxon>Polyangiaceae</taxon>
        <taxon>Polyangium</taxon>
    </lineage>
</organism>
<sequence length="232" mass="24741">MQDRSSIEKSLNALFDAERTVRRLHDELADKPEGVLLDVLTDAIAGALKEGDEDESALRLVRIASLLGELQGPRVVDAMIDVLSSEHPEARRAAGEQLEELSFERFKEVALGIERALRRLPVGSPALPELPYILADVPEPGVTKVIGQFLKHGDADAVAAAIESLVQIGDPAAARLIEPLVDDTRTVELEEDGSDATTEVTIGELAEEALEMLEAMGGDDEGEGSGGNGRAS</sequence>
<comment type="caution">
    <text evidence="1">The sequence shown here is derived from an EMBL/GenBank/DDBJ whole genome shotgun (WGS) entry which is preliminary data.</text>
</comment>
<proteinExistence type="predicted"/>
<dbReference type="Proteomes" id="UP000440224">
    <property type="component" value="Unassembled WGS sequence"/>
</dbReference>
<evidence type="ECO:0000313" key="2">
    <source>
        <dbReference type="Proteomes" id="UP000440224"/>
    </source>
</evidence>
<dbReference type="AlphaFoldDB" id="A0A6N7PS38"/>
<dbReference type="InterPro" id="IPR011989">
    <property type="entry name" value="ARM-like"/>
</dbReference>
<keyword evidence="2" id="KW-1185">Reference proteome</keyword>
<evidence type="ECO:0000313" key="1">
    <source>
        <dbReference type="EMBL" id="MRG94868.1"/>
    </source>
</evidence>
<accession>A0A6N7PS38</accession>
<dbReference type="InterPro" id="IPR016024">
    <property type="entry name" value="ARM-type_fold"/>
</dbReference>
<evidence type="ECO:0008006" key="3">
    <source>
        <dbReference type="Google" id="ProtNLM"/>
    </source>
</evidence>
<dbReference type="SUPFAM" id="SSF48371">
    <property type="entry name" value="ARM repeat"/>
    <property type="match status" value="1"/>
</dbReference>
<dbReference type="Gene3D" id="1.25.10.10">
    <property type="entry name" value="Leucine-rich Repeat Variant"/>
    <property type="match status" value="1"/>
</dbReference>
<dbReference type="EMBL" id="WJIE01000006">
    <property type="protein sequence ID" value="MRG94868.1"/>
    <property type="molecule type" value="Genomic_DNA"/>
</dbReference>
<reference evidence="1 2" key="1">
    <citation type="submission" date="2019-10" db="EMBL/GenBank/DDBJ databases">
        <title>A soil myxobacterium in the family Polyangiaceae.</title>
        <authorList>
            <person name="Li Y."/>
            <person name="Wang J."/>
        </authorList>
    </citation>
    <scope>NUCLEOTIDE SEQUENCE [LARGE SCALE GENOMIC DNA]</scope>
    <source>
        <strain evidence="1 2">DSM 14734</strain>
    </source>
</reference>
<protein>
    <recommendedName>
        <fullName evidence="3">HEAT repeat domain-containing protein</fullName>
    </recommendedName>
</protein>
<dbReference type="RefSeq" id="WP_338046535.1">
    <property type="nucleotide sequence ID" value="NZ_WJIE01000006.1"/>
</dbReference>
<name>A0A6N7PS38_9BACT</name>
<gene>
    <name evidence="1" type="ORF">GF068_23530</name>
</gene>